<name>A0A8J3TFU2_9ACTN</name>
<dbReference type="InterPro" id="IPR029044">
    <property type="entry name" value="Nucleotide-diphossugar_trans"/>
</dbReference>
<sequence length="325" mass="35081">MNHSAVSVVIPCHTERRWPQLVRAVGSVFAQQPRPIEVVVAVDHNETLYERAVRELPGVTVLANRFQRGVSGNRNTGVRHTTTEVVALLDDDAYAHPGWLAGLVAPFADPAVVGTGGAIRPDWERPRPAWFPDEFLWVVGGSYTGMPAETAPIRNVWSASMAVRRDVFDLVDGFRVGFGKVGDRSRPEDTDLCIRMSNATGGRWMYVPGALIDHPVEAARTRLRFFLHRCYQEGRGKVEMARLNDGGESLGSERSYLTRTLPRAVGRGLADAVRGRGAANAAKAGAVLAGVAAAAVGGVAELVHGQRPERVRPAVAVNAGAEARQ</sequence>
<keyword evidence="7" id="KW-1185">Reference proteome</keyword>
<dbReference type="AlphaFoldDB" id="A0A8J3TFU2"/>
<dbReference type="RefSeq" id="WP_168116102.1">
    <property type="nucleotide sequence ID" value="NZ_BOON01000032.1"/>
</dbReference>
<gene>
    <name evidence="6" type="ORF">Pme01_35510</name>
</gene>
<dbReference type="GO" id="GO:0016757">
    <property type="term" value="F:glycosyltransferase activity"/>
    <property type="evidence" value="ECO:0007669"/>
    <property type="project" value="UniProtKB-KW"/>
</dbReference>
<dbReference type="Proteomes" id="UP000599074">
    <property type="component" value="Unassembled WGS sequence"/>
</dbReference>
<dbReference type="Gene3D" id="3.90.550.10">
    <property type="entry name" value="Spore Coat Polysaccharide Biosynthesis Protein SpsA, Chain A"/>
    <property type="match status" value="1"/>
</dbReference>
<comment type="pathway">
    <text evidence="1">Cell wall biogenesis; cell wall polysaccharide biosynthesis.</text>
</comment>
<dbReference type="SUPFAM" id="SSF53448">
    <property type="entry name" value="Nucleotide-diphospho-sugar transferases"/>
    <property type="match status" value="1"/>
</dbReference>
<comment type="similarity">
    <text evidence="2">Belongs to the glycosyltransferase 2 family.</text>
</comment>
<organism evidence="6 7">
    <name type="scientific">Planosporangium mesophilum</name>
    <dbReference type="NCBI Taxonomy" id="689768"/>
    <lineage>
        <taxon>Bacteria</taxon>
        <taxon>Bacillati</taxon>
        <taxon>Actinomycetota</taxon>
        <taxon>Actinomycetes</taxon>
        <taxon>Micromonosporales</taxon>
        <taxon>Micromonosporaceae</taxon>
        <taxon>Planosporangium</taxon>
    </lineage>
</organism>
<dbReference type="Pfam" id="PF00535">
    <property type="entry name" value="Glycos_transf_2"/>
    <property type="match status" value="1"/>
</dbReference>
<dbReference type="PANTHER" id="PTHR43179:SF12">
    <property type="entry name" value="GALACTOFURANOSYLTRANSFERASE GLFT2"/>
    <property type="match status" value="1"/>
</dbReference>
<accession>A0A8J3TFU2</accession>
<proteinExistence type="inferred from homology"/>
<evidence type="ECO:0000256" key="2">
    <source>
        <dbReference type="ARBA" id="ARBA00006739"/>
    </source>
</evidence>
<evidence type="ECO:0000313" key="6">
    <source>
        <dbReference type="EMBL" id="GII23954.1"/>
    </source>
</evidence>
<keyword evidence="4 6" id="KW-0808">Transferase</keyword>
<keyword evidence="3" id="KW-0328">Glycosyltransferase</keyword>
<dbReference type="InterPro" id="IPR001173">
    <property type="entry name" value="Glyco_trans_2-like"/>
</dbReference>
<evidence type="ECO:0000259" key="5">
    <source>
        <dbReference type="Pfam" id="PF00535"/>
    </source>
</evidence>
<reference evidence="6" key="1">
    <citation type="submission" date="2021-01" db="EMBL/GenBank/DDBJ databases">
        <title>Whole genome shotgun sequence of Planosporangium mesophilum NBRC 109066.</title>
        <authorList>
            <person name="Komaki H."/>
            <person name="Tamura T."/>
        </authorList>
    </citation>
    <scope>NUCLEOTIDE SEQUENCE</scope>
    <source>
        <strain evidence="6">NBRC 109066</strain>
    </source>
</reference>
<evidence type="ECO:0000256" key="1">
    <source>
        <dbReference type="ARBA" id="ARBA00004776"/>
    </source>
</evidence>
<dbReference type="PANTHER" id="PTHR43179">
    <property type="entry name" value="RHAMNOSYLTRANSFERASE WBBL"/>
    <property type="match status" value="1"/>
</dbReference>
<evidence type="ECO:0000256" key="4">
    <source>
        <dbReference type="ARBA" id="ARBA00022679"/>
    </source>
</evidence>
<dbReference type="EMBL" id="BOON01000032">
    <property type="protein sequence ID" value="GII23954.1"/>
    <property type="molecule type" value="Genomic_DNA"/>
</dbReference>
<protein>
    <submittedName>
        <fullName evidence="6">Glycosyl transferase</fullName>
    </submittedName>
</protein>
<feature type="domain" description="Glycosyltransferase 2-like" evidence="5">
    <location>
        <begin position="7"/>
        <end position="168"/>
    </location>
</feature>
<evidence type="ECO:0000313" key="7">
    <source>
        <dbReference type="Proteomes" id="UP000599074"/>
    </source>
</evidence>
<evidence type="ECO:0000256" key="3">
    <source>
        <dbReference type="ARBA" id="ARBA00022676"/>
    </source>
</evidence>
<comment type="caution">
    <text evidence="6">The sequence shown here is derived from an EMBL/GenBank/DDBJ whole genome shotgun (WGS) entry which is preliminary data.</text>
</comment>